<dbReference type="AlphaFoldDB" id="A0A0K1Q8N3"/>
<dbReference type="OrthoDB" id="5517888at2"/>
<keyword evidence="1" id="KW-0472">Membrane</keyword>
<proteinExistence type="predicted"/>
<keyword evidence="3" id="KW-1185">Reference proteome</keyword>
<keyword evidence="1" id="KW-1133">Transmembrane helix</keyword>
<feature type="transmembrane region" description="Helical" evidence="1">
    <location>
        <begin position="12"/>
        <end position="32"/>
    </location>
</feature>
<dbReference type="KEGG" id="llu:AKJ09_08408"/>
<dbReference type="EMBL" id="CP012333">
    <property type="protein sequence ID" value="AKV01745.1"/>
    <property type="molecule type" value="Genomic_DNA"/>
</dbReference>
<dbReference type="Proteomes" id="UP000064967">
    <property type="component" value="Chromosome"/>
</dbReference>
<reference evidence="2 3" key="1">
    <citation type="submission" date="2015-08" db="EMBL/GenBank/DDBJ databases">
        <authorList>
            <person name="Babu N.S."/>
            <person name="Beckwith C.J."/>
            <person name="Beseler K.G."/>
            <person name="Brison A."/>
            <person name="Carone J.V."/>
            <person name="Caskin T.P."/>
            <person name="Diamond M."/>
            <person name="Durham M.E."/>
            <person name="Foxe J.M."/>
            <person name="Go M."/>
            <person name="Henderson B.A."/>
            <person name="Jones I.B."/>
            <person name="McGettigan J.A."/>
            <person name="Micheletti S.J."/>
            <person name="Nasrallah M.E."/>
            <person name="Ortiz D."/>
            <person name="Piller C.R."/>
            <person name="Privatt S.R."/>
            <person name="Schneider S.L."/>
            <person name="Sharp S."/>
            <person name="Smith T.C."/>
            <person name="Stanton J.D."/>
            <person name="Ullery H.E."/>
            <person name="Wilson R.J."/>
            <person name="Serrano M.G."/>
            <person name="Buck G."/>
            <person name="Lee V."/>
            <person name="Wang Y."/>
            <person name="Carvalho R."/>
            <person name="Voegtly L."/>
            <person name="Shi R."/>
            <person name="Duckworth R."/>
            <person name="Johnson A."/>
            <person name="Loviza R."/>
            <person name="Walstead R."/>
            <person name="Shah Z."/>
            <person name="Kiflezghi M."/>
            <person name="Wade K."/>
            <person name="Ball S.L."/>
            <person name="Bradley K.W."/>
            <person name="Asai D.J."/>
            <person name="Bowman C.A."/>
            <person name="Russell D.A."/>
            <person name="Pope W.H."/>
            <person name="Jacobs-Sera D."/>
            <person name="Hendrix R.W."/>
            <person name="Hatfull G.F."/>
        </authorList>
    </citation>
    <scope>NUCLEOTIDE SEQUENCE [LARGE SCALE GENOMIC DNA]</scope>
    <source>
        <strain evidence="2 3">DSM 27648</strain>
    </source>
</reference>
<dbReference type="STRING" id="1391654.AKJ09_08408"/>
<keyword evidence="1" id="KW-0812">Transmembrane</keyword>
<evidence type="ECO:0000256" key="1">
    <source>
        <dbReference type="SAM" id="Phobius"/>
    </source>
</evidence>
<gene>
    <name evidence="2" type="ORF">AKJ09_08408</name>
</gene>
<accession>A0A0K1Q8N3</accession>
<dbReference type="RefSeq" id="WP_146652784.1">
    <property type="nucleotide sequence ID" value="NZ_CP012333.1"/>
</dbReference>
<organism evidence="2 3">
    <name type="scientific">Labilithrix luteola</name>
    <dbReference type="NCBI Taxonomy" id="1391654"/>
    <lineage>
        <taxon>Bacteria</taxon>
        <taxon>Pseudomonadati</taxon>
        <taxon>Myxococcota</taxon>
        <taxon>Polyangia</taxon>
        <taxon>Polyangiales</taxon>
        <taxon>Labilitrichaceae</taxon>
        <taxon>Labilithrix</taxon>
    </lineage>
</organism>
<sequence>MKARETKAREGTLGLSLVVAILGMLLMAPTVGDVGGCGTDAQLLDRDRYSAARKRQDCERCRDCGVQTQRCLRACDPTIAPEVVLPATCRPLLHDGEVCLRALAAASCDSFASYADDVAPTSPSECEFCRVPPEGPAGSFEDAGGGG</sequence>
<evidence type="ECO:0000313" key="3">
    <source>
        <dbReference type="Proteomes" id="UP000064967"/>
    </source>
</evidence>
<evidence type="ECO:0000313" key="2">
    <source>
        <dbReference type="EMBL" id="AKV01745.1"/>
    </source>
</evidence>
<name>A0A0K1Q8N3_9BACT</name>
<protein>
    <submittedName>
        <fullName evidence="2">Uncharacterized protein</fullName>
    </submittedName>
</protein>